<feature type="compositionally biased region" description="Acidic residues" evidence="2">
    <location>
        <begin position="97"/>
        <end position="106"/>
    </location>
</feature>
<feature type="compositionally biased region" description="Acidic residues" evidence="2">
    <location>
        <begin position="131"/>
        <end position="143"/>
    </location>
</feature>
<sequence length="143" mass="16021">MASVKATLARKEKELADSQAELVSLRKGKDDFIDEYLDSSEYEDLIDKHDELLFPVQYTKGWDDALSAVLEKMLGSLLISDFPSPHLPTPLEMALAGEDEMEEDDRILDLDQTSPPGQTAGADDAVFPSREEEEEEEDVDKED</sequence>
<dbReference type="AlphaFoldDB" id="A0AAD8HZV1"/>
<evidence type="ECO:0000256" key="1">
    <source>
        <dbReference type="SAM" id="Coils"/>
    </source>
</evidence>
<gene>
    <name evidence="3" type="ORF">POM88_032077</name>
</gene>
<feature type="coiled-coil region" evidence="1">
    <location>
        <begin position="1"/>
        <end position="28"/>
    </location>
</feature>
<evidence type="ECO:0000256" key="2">
    <source>
        <dbReference type="SAM" id="MobiDB-lite"/>
    </source>
</evidence>
<evidence type="ECO:0000313" key="3">
    <source>
        <dbReference type="EMBL" id="KAK1375884.1"/>
    </source>
</evidence>
<dbReference type="Proteomes" id="UP001237642">
    <property type="component" value="Unassembled WGS sequence"/>
</dbReference>
<proteinExistence type="predicted"/>
<protein>
    <submittedName>
        <fullName evidence="3">Uncharacterized protein</fullName>
    </submittedName>
</protein>
<reference evidence="3" key="1">
    <citation type="submission" date="2023-02" db="EMBL/GenBank/DDBJ databases">
        <title>Genome of toxic invasive species Heracleum sosnowskyi carries increased number of genes despite the absence of recent whole-genome duplications.</title>
        <authorList>
            <person name="Schelkunov M."/>
            <person name="Shtratnikova V."/>
            <person name="Makarenko M."/>
            <person name="Klepikova A."/>
            <person name="Omelchenko D."/>
            <person name="Novikova G."/>
            <person name="Obukhova E."/>
            <person name="Bogdanov V."/>
            <person name="Penin A."/>
            <person name="Logacheva M."/>
        </authorList>
    </citation>
    <scope>NUCLEOTIDE SEQUENCE</scope>
    <source>
        <strain evidence="3">Hsosn_3</strain>
        <tissue evidence="3">Leaf</tissue>
    </source>
</reference>
<reference evidence="3" key="2">
    <citation type="submission" date="2023-05" db="EMBL/GenBank/DDBJ databases">
        <authorList>
            <person name="Schelkunov M.I."/>
        </authorList>
    </citation>
    <scope>NUCLEOTIDE SEQUENCE</scope>
    <source>
        <strain evidence="3">Hsosn_3</strain>
        <tissue evidence="3">Leaf</tissue>
    </source>
</reference>
<name>A0AAD8HZV1_9APIA</name>
<comment type="caution">
    <text evidence="3">The sequence shown here is derived from an EMBL/GenBank/DDBJ whole genome shotgun (WGS) entry which is preliminary data.</text>
</comment>
<evidence type="ECO:0000313" key="4">
    <source>
        <dbReference type="Proteomes" id="UP001237642"/>
    </source>
</evidence>
<keyword evidence="1" id="KW-0175">Coiled coil</keyword>
<organism evidence="3 4">
    <name type="scientific">Heracleum sosnowskyi</name>
    <dbReference type="NCBI Taxonomy" id="360622"/>
    <lineage>
        <taxon>Eukaryota</taxon>
        <taxon>Viridiplantae</taxon>
        <taxon>Streptophyta</taxon>
        <taxon>Embryophyta</taxon>
        <taxon>Tracheophyta</taxon>
        <taxon>Spermatophyta</taxon>
        <taxon>Magnoliopsida</taxon>
        <taxon>eudicotyledons</taxon>
        <taxon>Gunneridae</taxon>
        <taxon>Pentapetalae</taxon>
        <taxon>asterids</taxon>
        <taxon>campanulids</taxon>
        <taxon>Apiales</taxon>
        <taxon>Apiaceae</taxon>
        <taxon>Apioideae</taxon>
        <taxon>apioid superclade</taxon>
        <taxon>Tordylieae</taxon>
        <taxon>Tordyliinae</taxon>
        <taxon>Heracleum</taxon>
    </lineage>
</organism>
<dbReference type="EMBL" id="JAUIZM010000007">
    <property type="protein sequence ID" value="KAK1375884.1"/>
    <property type="molecule type" value="Genomic_DNA"/>
</dbReference>
<keyword evidence="4" id="KW-1185">Reference proteome</keyword>
<feature type="region of interest" description="Disordered" evidence="2">
    <location>
        <begin position="96"/>
        <end position="143"/>
    </location>
</feature>
<accession>A0AAD8HZV1</accession>